<reference evidence="1 2" key="1">
    <citation type="journal article" date="2013" name="Curr. Biol.">
        <title>The Genome of the Foraminiferan Reticulomyxa filosa.</title>
        <authorList>
            <person name="Glockner G."/>
            <person name="Hulsmann N."/>
            <person name="Schleicher M."/>
            <person name="Noegel A.A."/>
            <person name="Eichinger L."/>
            <person name="Gallinger C."/>
            <person name="Pawlowski J."/>
            <person name="Sierra R."/>
            <person name="Euteneuer U."/>
            <person name="Pillet L."/>
            <person name="Moustafa A."/>
            <person name="Platzer M."/>
            <person name="Groth M."/>
            <person name="Szafranski K."/>
            <person name="Schliwa M."/>
        </authorList>
    </citation>
    <scope>NUCLEOTIDE SEQUENCE [LARGE SCALE GENOMIC DNA]</scope>
</reference>
<dbReference type="InterPro" id="IPR025340">
    <property type="entry name" value="DUF4246"/>
</dbReference>
<dbReference type="OrthoDB" id="415532at2759"/>
<gene>
    <name evidence="1" type="ORF">RFI_01734</name>
</gene>
<accession>X6PCD5</accession>
<organism evidence="1 2">
    <name type="scientific">Reticulomyxa filosa</name>
    <dbReference type="NCBI Taxonomy" id="46433"/>
    <lineage>
        <taxon>Eukaryota</taxon>
        <taxon>Sar</taxon>
        <taxon>Rhizaria</taxon>
        <taxon>Retaria</taxon>
        <taxon>Foraminifera</taxon>
        <taxon>Monothalamids</taxon>
        <taxon>Reticulomyxidae</taxon>
        <taxon>Reticulomyxa</taxon>
    </lineage>
</organism>
<evidence type="ECO:0000313" key="2">
    <source>
        <dbReference type="Proteomes" id="UP000023152"/>
    </source>
</evidence>
<protein>
    <submittedName>
        <fullName evidence="1">Uncharacterized protein</fullName>
    </submittedName>
</protein>
<dbReference type="Proteomes" id="UP000023152">
    <property type="component" value="Unassembled WGS sequence"/>
</dbReference>
<evidence type="ECO:0000313" key="1">
    <source>
        <dbReference type="EMBL" id="ETO35327.1"/>
    </source>
</evidence>
<proteinExistence type="predicted"/>
<name>X6PCD5_RETFI</name>
<keyword evidence="2" id="KW-1185">Reference proteome</keyword>
<dbReference type="PANTHER" id="PTHR33119">
    <property type="entry name" value="IFI3P"/>
    <property type="match status" value="1"/>
</dbReference>
<sequence length="228" mass="27237">MNDHRKHEPIQNVIDPDLFAYRLDRNMYVKILEDKLSKKGYGNEKRLQILQDNDKKNMFIRGTYQWIPAIFREYGRNTEKSHVKCLTNVHSLLYPKKKFPQLYECIEQVLTYMLPLFQKFNDFANRESDEFQCVVKSQRYGIQPNTGYAGHWHVEGLTENIRYVGLYYWEWDDALSGGNMKFRPLVHPQRCYMDNYVLNSQQIYNTETFDDMRAHSAIVFDNTAVAHR</sequence>
<dbReference type="AlphaFoldDB" id="X6PCD5"/>
<dbReference type="PANTHER" id="PTHR33119:SF1">
    <property type="entry name" value="FE2OG DIOXYGENASE DOMAIN-CONTAINING PROTEIN"/>
    <property type="match status" value="1"/>
</dbReference>
<dbReference type="EMBL" id="ASPP01001718">
    <property type="protein sequence ID" value="ETO35327.1"/>
    <property type="molecule type" value="Genomic_DNA"/>
</dbReference>
<feature type="non-terminal residue" evidence="1">
    <location>
        <position position="228"/>
    </location>
</feature>
<comment type="caution">
    <text evidence="1">The sequence shown here is derived from an EMBL/GenBank/DDBJ whole genome shotgun (WGS) entry which is preliminary data.</text>
</comment>